<evidence type="ECO:0000313" key="3">
    <source>
        <dbReference type="Proteomes" id="UP001287356"/>
    </source>
</evidence>
<dbReference type="InterPro" id="IPR036188">
    <property type="entry name" value="FAD/NAD-bd_sf"/>
</dbReference>
<reference evidence="2" key="1">
    <citation type="journal article" date="2023" name="Mol. Phylogenet. Evol.">
        <title>Genome-scale phylogeny and comparative genomics of the fungal order Sordariales.</title>
        <authorList>
            <person name="Hensen N."/>
            <person name="Bonometti L."/>
            <person name="Westerberg I."/>
            <person name="Brannstrom I.O."/>
            <person name="Guillou S."/>
            <person name="Cros-Aarteil S."/>
            <person name="Calhoun S."/>
            <person name="Haridas S."/>
            <person name="Kuo A."/>
            <person name="Mondo S."/>
            <person name="Pangilinan J."/>
            <person name="Riley R."/>
            <person name="LaButti K."/>
            <person name="Andreopoulos B."/>
            <person name="Lipzen A."/>
            <person name="Chen C."/>
            <person name="Yan M."/>
            <person name="Daum C."/>
            <person name="Ng V."/>
            <person name="Clum A."/>
            <person name="Steindorff A."/>
            <person name="Ohm R.A."/>
            <person name="Martin F."/>
            <person name="Silar P."/>
            <person name="Natvig D.O."/>
            <person name="Lalanne C."/>
            <person name="Gautier V."/>
            <person name="Ament-Velasquez S.L."/>
            <person name="Kruys A."/>
            <person name="Hutchinson M.I."/>
            <person name="Powell A.J."/>
            <person name="Barry K."/>
            <person name="Miller A.N."/>
            <person name="Grigoriev I.V."/>
            <person name="Debuchy R."/>
            <person name="Gladieux P."/>
            <person name="Hiltunen Thoren M."/>
            <person name="Johannesson H."/>
        </authorList>
    </citation>
    <scope>NUCLEOTIDE SEQUENCE</scope>
    <source>
        <strain evidence="2">CBS 958.72</strain>
    </source>
</reference>
<dbReference type="InterPro" id="IPR006076">
    <property type="entry name" value="FAD-dep_OxRdtase"/>
</dbReference>
<reference evidence="2" key="2">
    <citation type="submission" date="2023-06" db="EMBL/GenBank/DDBJ databases">
        <authorList>
            <consortium name="Lawrence Berkeley National Laboratory"/>
            <person name="Haridas S."/>
            <person name="Hensen N."/>
            <person name="Bonometti L."/>
            <person name="Westerberg I."/>
            <person name="Brannstrom I.O."/>
            <person name="Guillou S."/>
            <person name="Cros-Aarteil S."/>
            <person name="Calhoun S."/>
            <person name="Kuo A."/>
            <person name="Mondo S."/>
            <person name="Pangilinan J."/>
            <person name="Riley R."/>
            <person name="Labutti K."/>
            <person name="Andreopoulos B."/>
            <person name="Lipzen A."/>
            <person name="Chen C."/>
            <person name="Yanf M."/>
            <person name="Daum C."/>
            <person name="Ng V."/>
            <person name="Clum A."/>
            <person name="Steindorff A."/>
            <person name="Ohm R."/>
            <person name="Martin F."/>
            <person name="Silar P."/>
            <person name="Natvig D."/>
            <person name="Lalanne C."/>
            <person name="Gautier V."/>
            <person name="Ament-Velasquez S.L."/>
            <person name="Kruys A."/>
            <person name="Hutchinson M.I."/>
            <person name="Powell A.J."/>
            <person name="Barry K."/>
            <person name="Miller A.N."/>
            <person name="Grigoriev I.V."/>
            <person name="Debuchy R."/>
            <person name="Gladieux P."/>
            <person name="Thoren M.H."/>
            <person name="Johannesson H."/>
        </authorList>
    </citation>
    <scope>NUCLEOTIDE SEQUENCE</scope>
    <source>
        <strain evidence="2">CBS 958.72</strain>
    </source>
</reference>
<dbReference type="PANTHER" id="PTHR13847:SF129">
    <property type="entry name" value="FAD DEPENDENT OXIDOREDUCTASE"/>
    <property type="match status" value="1"/>
</dbReference>
<dbReference type="Pfam" id="PF01266">
    <property type="entry name" value="DAO"/>
    <property type="match status" value="1"/>
</dbReference>
<dbReference type="AlphaFoldDB" id="A0AAE0N8L0"/>
<gene>
    <name evidence="2" type="ORF">B0T24DRAFT_552865</name>
</gene>
<protein>
    <submittedName>
        <fullName evidence="2">FAD dependent oxidoreductase-domain-containing protein</fullName>
    </submittedName>
</protein>
<evidence type="ECO:0000313" key="2">
    <source>
        <dbReference type="EMBL" id="KAK3373454.1"/>
    </source>
</evidence>
<feature type="domain" description="FAD dependent oxidoreductase" evidence="1">
    <location>
        <begin position="41"/>
        <end position="468"/>
    </location>
</feature>
<dbReference type="Gene3D" id="3.30.9.10">
    <property type="entry name" value="D-Amino Acid Oxidase, subunit A, domain 2"/>
    <property type="match status" value="1"/>
</dbReference>
<keyword evidence="3" id="KW-1185">Reference proteome</keyword>
<organism evidence="2 3">
    <name type="scientific">Lasiosphaeria ovina</name>
    <dbReference type="NCBI Taxonomy" id="92902"/>
    <lineage>
        <taxon>Eukaryota</taxon>
        <taxon>Fungi</taxon>
        <taxon>Dikarya</taxon>
        <taxon>Ascomycota</taxon>
        <taxon>Pezizomycotina</taxon>
        <taxon>Sordariomycetes</taxon>
        <taxon>Sordariomycetidae</taxon>
        <taxon>Sordariales</taxon>
        <taxon>Lasiosphaeriaceae</taxon>
        <taxon>Lasiosphaeria</taxon>
    </lineage>
</organism>
<accession>A0AAE0N8L0</accession>
<name>A0AAE0N8L0_9PEZI</name>
<dbReference type="SUPFAM" id="SSF51905">
    <property type="entry name" value="FAD/NAD(P)-binding domain"/>
    <property type="match status" value="1"/>
</dbReference>
<evidence type="ECO:0000259" key="1">
    <source>
        <dbReference type="Pfam" id="PF01266"/>
    </source>
</evidence>
<sequence length="552" mass="58704">MAVREVAGLPTPTSTAPIWLKEPSATLQGHRTTADLPALADVVVVGTGITGSFAARFLKARQKPGTSLVVLDAREACWGATGRNGGHCQPFLYTAAASPGVAEFELATFAYLESLVKANDIPCDWTSLSGVHTFLAQDLFDLAAAAVDNLERSRPDLAALVRIVRPPSDTDAAGTGTGTGTGTGKETLASLRIPHAAGAIVQKHAATLWPYKLVAWVLEQLLAQFPPAEFNLQTNTPVTFLQQRRHQDESNSSHPWLLTTPRGTIAARQVLLATNAYTSHLLPAFADLIVPVRGQVAALVPPPAAARGESDDPIALGHSYVIMDHASSSARDDYLAQRPVDVDVDFIFGGGRPSQRGQGVGVWNDDELEEPVARYLRTNLSPPLDLTPHDTRVASHQLDEDGVPPLDATYEWTGIMGFSRDHHAWVGRVPASLGGGSDDSDQGGLWLCAGYSGHGMPVAALAARAVAEQMTMTTTTTTTTTTTEEDVRAVVEDTKLPAEMALTADRVRRVRESCETVLEADQRGWAAHFPELLLAAGHLDPAGKGSSVSVPV</sequence>
<dbReference type="GO" id="GO:0005737">
    <property type="term" value="C:cytoplasm"/>
    <property type="evidence" value="ECO:0007669"/>
    <property type="project" value="TreeGrafter"/>
</dbReference>
<dbReference type="EMBL" id="JAULSN010000004">
    <property type="protein sequence ID" value="KAK3373454.1"/>
    <property type="molecule type" value="Genomic_DNA"/>
</dbReference>
<dbReference type="Proteomes" id="UP001287356">
    <property type="component" value="Unassembled WGS sequence"/>
</dbReference>
<comment type="caution">
    <text evidence="2">The sequence shown here is derived from an EMBL/GenBank/DDBJ whole genome shotgun (WGS) entry which is preliminary data.</text>
</comment>
<proteinExistence type="predicted"/>
<dbReference type="Gene3D" id="3.50.50.60">
    <property type="entry name" value="FAD/NAD(P)-binding domain"/>
    <property type="match status" value="1"/>
</dbReference>
<dbReference type="PANTHER" id="PTHR13847">
    <property type="entry name" value="SARCOSINE DEHYDROGENASE-RELATED"/>
    <property type="match status" value="1"/>
</dbReference>